<keyword evidence="2" id="KW-1185">Reference proteome</keyword>
<dbReference type="EMBL" id="JANPWZ010000476">
    <property type="protein sequence ID" value="KAJ3576442.1"/>
    <property type="molecule type" value="Genomic_DNA"/>
</dbReference>
<evidence type="ECO:0000313" key="2">
    <source>
        <dbReference type="Proteomes" id="UP001148614"/>
    </source>
</evidence>
<dbReference type="Proteomes" id="UP001148614">
    <property type="component" value="Unassembled WGS sequence"/>
</dbReference>
<comment type="caution">
    <text evidence="1">The sequence shown here is derived from an EMBL/GenBank/DDBJ whole genome shotgun (WGS) entry which is preliminary data.</text>
</comment>
<protein>
    <submittedName>
        <fullName evidence="1">Uncharacterized protein</fullName>
    </submittedName>
</protein>
<dbReference type="AlphaFoldDB" id="A0A9W8NHY5"/>
<gene>
    <name evidence="1" type="ORF">NPX13_g3702</name>
</gene>
<reference evidence="1" key="1">
    <citation type="submission" date="2022-07" db="EMBL/GenBank/DDBJ databases">
        <title>Genome Sequence of Xylaria arbuscula.</title>
        <authorList>
            <person name="Buettner E."/>
        </authorList>
    </citation>
    <scope>NUCLEOTIDE SEQUENCE</scope>
    <source>
        <strain evidence="1">VT107</strain>
    </source>
</reference>
<accession>A0A9W8NHY5</accession>
<organism evidence="1 2">
    <name type="scientific">Xylaria arbuscula</name>
    <dbReference type="NCBI Taxonomy" id="114810"/>
    <lineage>
        <taxon>Eukaryota</taxon>
        <taxon>Fungi</taxon>
        <taxon>Dikarya</taxon>
        <taxon>Ascomycota</taxon>
        <taxon>Pezizomycotina</taxon>
        <taxon>Sordariomycetes</taxon>
        <taxon>Xylariomycetidae</taxon>
        <taxon>Xylariales</taxon>
        <taxon>Xylariaceae</taxon>
        <taxon>Xylaria</taxon>
    </lineage>
</organism>
<proteinExistence type="predicted"/>
<sequence length="68" mass="7063">MPAPGNQEVLSQVVPLHAEVTKVHGVRETGVTWGMGHVGARQVTGADIDSAGCRRAGEAQPCTLFLAP</sequence>
<evidence type="ECO:0000313" key="1">
    <source>
        <dbReference type="EMBL" id="KAJ3576442.1"/>
    </source>
</evidence>
<name>A0A9W8NHY5_9PEZI</name>